<feature type="transmembrane region" description="Helical" evidence="7">
    <location>
        <begin position="69"/>
        <end position="92"/>
    </location>
</feature>
<evidence type="ECO:0000256" key="1">
    <source>
        <dbReference type="ARBA" id="ARBA00004651"/>
    </source>
</evidence>
<evidence type="ECO:0000313" key="9">
    <source>
        <dbReference type="EMBL" id="AFT72189.1"/>
    </source>
</evidence>
<keyword evidence="5 7" id="KW-1133">Transmembrane helix</keyword>
<dbReference type="PANTHER" id="PTHR30151">
    <property type="entry name" value="ALKANE SULFONATE ABC TRANSPORTER-RELATED, MEMBRANE SUBUNIT"/>
    <property type="match status" value="1"/>
</dbReference>
<feature type="transmembrane region" description="Helical" evidence="7">
    <location>
        <begin position="222"/>
        <end position="241"/>
    </location>
</feature>
<evidence type="ECO:0000256" key="5">
    <source>
        <dbReference type="ARBA" id="ARBA00022989"/>
    </source>
</evidence>
<feature type="transmembrane region" description="Helical" evidence="7">
    <location>
        <begin position="99"/>
        <end position="121"/>
    </location>
</feature>
<dbReference type="GO" id="GO:0055085">
    <property type="term" value="P:transmembrane transport"/>
    <property type="evidence" value="ECO:0007669"/>
    <property type="project" value="InterPro"/>
</dbReference>
<keyword evidence="4 7" id="KW-0812">Transmembrane</keyword>
<evidence type="ECO:0000259" key="8">
    <source>
        <dbReference type="PROSITE" id="PS50928"/>
    </source>
</evidence>
<dbReference type="HOGENOM" id="CLU_046113_2_1_6"/>
<gene>
    <name evidence="9" type="ordered locus">B5T_03927</name>
</gene>
<dbReference type="RefSeq" id="WP_014996240.1">
    <property type="nucleotide sequence ID" value="NC_018691.1"/>
</dbReference>
<keyword evidence="2 7" id="KW-0813">Transport</keyword>
<dbReference type="Gene3D" id="1.10.3720.10">
    <property type="entry name" value="MetI-like"/>
    <property type="match status" value="1"/>
</dbReference>
<feature type="transmembrane region" description="Helical" evidence="7">
    <location>
        <begin position="12"/>
        <end position="30"/>
    </location>
</feature>
<dbReference type="GO" id="GO:0005886">
    <property type="term" value="C:plasma membrane"/>
    <property type="evidence" value="ECO:0007669"/>
    <property type="project" value="UniProtKB-SubCell"/>
</dbReference>
<dbReference type="PATRIC" id="fig|930169.3.peg.3884"/>
<keyword evidence="3" id="KW-1003">Cell membrane</keyword>
<dbReference type="CDD" id="cd06261">
    <property type="entry name" value="TM_PBP2"/>
    <property type="match status" value="1"/>
</dbReference>
<name>K0CF41_ALCDB</name>
<dbReference type="Pfam" id="PF00528">
    <property type="entry name" value="BPD_transp_1"/>
    <property type="match status" value="1"/>
</dbReference>
<dbReference type="AlphaFoldDB" id="K0CF41"/>
<feature type="transmembrane region" description="Helical" evidence="7">
    <location>
        <begin position="175"/>
        <end position="202"/>
    </location>
</feature>
<evidence type="ECO:0000256" key="6">
    <source>
        <dbReference type="ARBA" id="ARBA00023136"/>
    </source>
</evidence>
<evidence type="ECO:0000256" key="4">
    <source>
        <dbReference type="ARBA" id="ARBA00022692"/>
    </source>
</evidence>
<dbReference type="STRING" id="930169.B5T_03927"/>
<reference evidence="9 10" key="1">
    <citation type="journal article" date="2012" name="J. Bacteriol.">
        <title>Complete genome sequence of Alcanivorax dieselolei type strain B5.</title>
        <authorList>
            <person name="Lai Q."/>
            <person name="Li W."/>
            <person name="Shao Z."/>
        </authorList>
    </citation>
    <scope>NUCLEOTIDE SEQUENCE [LARGE SCALE GENOMIC DNA]</scope>
    <source>
        <strain evidence="10">DSM 16502 / CGMCC 1.3690 / B-5</strain>
    </source>
</reference>
<evidence type="ECO:0000256" key="7">
    <source>
        <dbReference type="RuleBase" id="RU363032"/>
    </source>
</evidence>
<comment type="subcellular location">
    <subcellularLocation>
        <location evidence="1 7">Cell membrane</location>
        <topology evidence="1 7">Multi-pass membrane protein</topology>
    </subcellularLocation>
</comment>
<keyword evidence="10" id="KW-1185">Reference proteome</keyword>
<feature type="domain" description="ABC transmembrane type-1" evidence="8">
    <location>
        <begin position="61"/>
        <end position="245"/>
    </location>
</feature>
<dbReference type="PROSITE" id="PS50928">
    <property type="entry name" value="ABC_TM1"/>
    <property type="match status" value="1"/>
</dbReference>
<dbReference type="Proteomes" id="UP000006286">
    <property type="component" value="Chromosome"/>
</dbReference>
<dbReference type="SUPFAM" id="SSF161098">
    <property type="entry name" value="MetI-like"/>
    <property type="match status" value="1"/>
</dbReference>
<dbReference type="eggNOG" id="COG0600">
    <property type="taxonomic scope" value="Bacteria"/>
</dbReference>
<dbReference type="InterPro" id="IPR035906">
    <property type="entry name" value="MetI-like_sf"/>
</dbReference>
<dbReference type="KEGG" id="adi:B5T_03927"/>
<keyword evidence="6 7" id="KW-0472">Membrane</keyword>
<dbReference type="PANTHER" id="PTHR30151:SF20">
    <property type="entry name" value="ABC TRANSPORTER PERMEASE PROTEIN HI_0355-RELATED"/>
    <property type="match status" value="1"/>
</dbReference>
<feature type="transmembrane region" description="Helical" evidence="7">
    <location>
        <begin position="127"/>
        <end position="148"/>
    </location>
</feature>
<evidence type="ECO:0000256" key="3">
    <source>
        <dbReference type="ARBA" id="ARBA00022475"/>
    </source>
</evidence>
<dbReference type="InterPro" id="IPR000515">
    <property type="entry name" value="MetI-like"/>
</dbReference>
<protein>
    <submittedName>
        <fullName evidence="9">Putative ABC transporter permease protein</fullName>
    </submittedName>
</protein>
<proteinExistence type="inferred from homology"/>
<evidence type="ECO:0000313" key="10">
    <source>
        <dbReference type="Proteomes" id="UP000006286"/>
    </source>
</evidence>
<comment type="similarity">
    <text evidence="7">Belongs to the binding-protein-dependent transport system permease family.</text>
</comment>
<evidence type="ECO:0000256" key="2">
    <source>
        <dbReference type="ARBA" id="ARBA00022448"/>
    </source>
</evidence>
<dbReference type="EMBL" id="CP003466">
    <property type="protein sequence ID" value="AFT72189.1"/>
    <property type="molecule type" value="Genomic_DNA"/>
</dbReference>
<organism evidence="9 10">
    <name type="scientific">Alcanivorax dieselolei (strain DSM 16502 / CGMCC 1.3690 / MCCC 1A00001 / B-5)</name>
    <name type="common">Alloalcanivorax dieselolei</name>
    <dbReference type="NCBI Taxonomy" id="930169"/>
    <lineage>
        <taxon>Bacteria</taxon>
        <taxon>Pseudomonadati</taxon>
        <taxon>Pseudomonadota</taxon>
        <taxon>Gammaproteobacteria</taxon>
        <taxon>Oceanospirillales</taxon>
        <taxon>Alcanivoracaceae</taxon>
        <taxon>Alloalcanivorax</taxon>
    </lineage>
</organism>
<dbReference type="OrthoDB" id="8138334at2"/>
<accession>K0CF41</accession>
<sequence>MTNMWRSEWVRYVLPCISLLAMVVLWEVFVRHSGIQEWVLPAPTSVGSTAFDWRVELWTHSWVTLYETVLGFLAAVVIALPIAILVVYAPLLRHTVYPILLALQSVPKVAIAPLITLWVGFGTLPKVVIVFLVCFFPIVVNATAGLEATPKAMLNLMRSMQANPWQVFKRVRLPVALPTIMVGCKVAITLAVIGAVIGEFVGSEEGLGYLILTSSAQSQTPLAFAALAILTVMSIVLYYAIELLEKWLVRWQ</sequence>